<name>A0A249Y2G0_9CAUD</name>
<dbReference type="EMBL" id="MF285619">
    <property type="protein sequence ID" value="ASZ78874.1"/>
    <property type="molecule type" value="Genomic_DNA"/>
</dbReference>
<organism evidence="2 3">
    <name type="scientific">Serratia phage 2050H1</name>
    <dbReference type="NCBI Taxonomy" id="2024250"/>
    <lineage>
        <taxon>Viruses</taxon>
        <taxon>Duplodnaviria</taxon>
        <taxon>Heunggongvirae</taxon>
        <taxon>Uroviricota</taxon>
        <taxon>Caudoviricetes</taxon>
        <taxon>Pantevenvirales</taxon>
        <taxon>Ackermannviridae</taxon>
        <taxon>Miltonvirus</taxon>
        <taxon>Miltonvirus MAM1</taxon>
    </lineage>
</organism>
<gene>
    <name evidence="2" type="ORF">2050H1_108</name>
</gene>
<keyword evidence="1" id="KW-0472">Membrane</keyword>
<evidence type="ECO:0000313" key="3">
    <source>
        <dbReference type="Proteomes" id="UP000224362"/>
    </source>
</evidence>
<dbReference type="Proteomes" id="UP000224362">
    <property type="component" value="Segment"/>
</dbReference>
<proteinExistence type="predicted"/>
<reference evidence="2 3" key="1">
    <citation type="submission" date="2017-06" db="EMBL/GenBank/DDBJ databases">
        <authorList>
            <person name="Kim H.J."/>
            <person name="Triplett B.A."/>
        </authorList>
    </citation>
    <scope>NUCLEOTIDE SEQUENCE [LARGE SCALE GENOMIC DNA]</scope>
</reference>
<evidence type="ECO:0000256" key="1">
    <source>
        <dbReference type="SAM" id="Phobius"/>
    </source>
</evidence>
<keyword evidence="1" id="KW-0812">Transmembrane</keyword>
<sequence>MSYKFLEFTMGSWSRVFLTCGIFWLATIATMSAFIFTK</sequence>
<protein>
    <submittedName>
        <fullName evidence="2">Uncharacterized protein</fullName>
    </submittedName>
</protein>
<accession>A0A249Y2G0</accession>
<keyword evidence="1" id="KW-1133">Transmembrane helix</keyword>
<feature type="transmembrane region" description="Helical" evidence="1">
    <location>
        <begin position="12"/>
        <end position="36"/>
    </location>
</feature>
<evidence type="ECO:0000313" key="2">
    <source>
        <dbReference type="EMBL" id="ASZ78874.1"/>
    </source>
</evidence>